<dbReference type="Pfam" id="PF08620">
    <property type="entry name" value="RPAP1_C"/>
    <property type="match status" value="1"/>
</dbReference>
<comment type="subcellular location">
    <subcellularLocation>
        <location evidence="1">Nucleus</location>
    </subcellularLocation>
</comment>
<evidence type="ECO:0000256" key="2">
    <source>
        <dbReference type="ARBA" id="ARBA00009953"/>
    </source>
</evidence>
<dbReference type="InterPro" id="IPR039913">
    <property type="entry name" value="RPAP1/Rba50"/>
</dbReference>
<evidence type="ECO:0000313" key="9">
    <source>
        <dbReference type="EMBL" id="KAF5360496.1"/>
    </source>
</evidence>
<dbReference type="InterPro" id="IPR057989">
    <property type="entry name" value="TPR_RPAP1/MINIYO-like"/>
</dbReference>
<evidence type="ECO:0000256" key="4">
    <source>
        <dbReference type="ARBA" id="ARBA00023242"/>
    </source>
</evidence>
<keyword evidence="10" id="KW-1185">Reference proteome</keyword>
<feature type="compositionally biased region" description="Basic and acidic residues" evidence="5">
    <location>
        <begin position="47"/>
        <end position="64"/>
    </location>
</feature>
<sequence length="1315" mass="145681">MSQNDRFLLGSVTERKPSGASIPPRQINPSVHGFPTAQHRSKSAFVRSREAARKSTSDPKEPRPQEPPIIVSTPVVTENAEPKQTTSDDWRARMSAENEMRVASMTDEEREAEKKEILERFGGGIGDVLKRARLAREKKAAKGAWPGHKHRSPPPPSEADTEAFKEMPEVPISEEEPAPSRPSGRGLSPPPALSRPHSRPSSRLDRKLRFAELGPNDVYVYESAPPSPKRRPLALPPAKDDGTAVSLGQWHGRMAPIAMPAPQPIPRPLQPEISEPVPADTGDSQPEEGTSEYIRRRYFPDAPANDPNLAWMQGNVLPESTEQTSASLRFDLNGNVIPISVATQLPTHLGLHHHAEGTTAGYTLDDVFLLSRSTVPAQRATMLGVLASIVLNLGKAVKGGYSSLEELVPKAEEVRKRIMAAGVEAMNERGGVGVRAIGVVWASIVGWDEDVMQIEGIELQEDSDTAISSLQLDFFIPQVMIALSQGDVLPESSIQLLTILHRLARQSNKIAESIVQTPDLLVSILHSFLILPMSTDSNRRLPEPAALQLLITLASASRSNAQALSELRNTKSLTESSKPKWLEELMDTEESKNRPKALERPANSLLRFITILPPSSPFPSALATNLLSLSLRFYCVLASYGLCSDIAKLIVEPFSQLSQYVISPACDSQALKIAWLDLQSAWTVCATDPHKTTPVHDLLWSQVVGWIWKDEVSQLAQRLGDQEEHWQLWDAVWRAEVQWLEGCKTNGIRGGETERSEFLGRVAKEFSDGPRGRIVLRVVNALQEDLEAADVARDLERTAFHAGLLSNAIQVWLACLPPHLQGAPPSPPFELPFPAISAVSAKLVTHPLWESVHSNKLSPRSYVLVRQLSGLLASYLALSRRLPGVSEELWVAQAFSILTRFMPGDEELAMSVIGQLLDLINLDWVNQRNIVSPIAIWDRGGLGILRPFFARSVRLNSNDRIAPLRSTPESIAISSTLRLPMLPQRTKFGLPFNKDWVFTPMNHLLRSADSEVFKQLPAGWDSSEAEITRATLFFSKLSRETLKRFSLSQLSISREEAIFGCMRVFMLEHGQPDNDSTGEVFRDPVVERLMAQTLEPYSYQNAVTQDPLLTCSLENVATGFLGESTPFFQMYTDFVGLYDAISFSESTFARLLLPPTSMRYAPDYRKHLWDDFGHIVKTIRTPCDQVLSSDLREYLHPTENDSQLIGAFLRALLKEPLQGFVRLIAVHHIASSIWPDLREEGSSEARAEKLIKAITVQGNIDVVREIVTYRQTPSGAIWVPPVCFEFVSEVAGTRLAWVTALGDGAMVSRVEGLLT</sequence>
<evidence type="ECO:0000259" key="6">
    <source>
        <dbReference type="Pfam" id="PF08620"/>
    </source>
</evidence>
<dbReference type="PANTHER" id="PTHR21483:SF18">
    <property type="entry name" value="RNA POLYMERASE II-ASSOCIATED PROTEIN 1"/>
    <property type="match status" value="1"/>
</dbReference>
<dbReference type="Pfam" id="PF08621">
    <property type="entry name" value="RPAP1_N"/>
    <property type="match status" value="1"/>
</dbReference>
<dbReference type="GO" id="GO:0006366">
    <property type="term" value="P:transcription by RNA polymerase II"/>
    <property type="evidence" value="ECO:0007669"/>
    <property type="project" value="InterPro"/>
</dbReference>
<dbReference type="OrthoDB" id="348201at2759"/>
<keyword evidence="3" id="KW-0804">Transcription</keyword>
<dbReference type="EMBL" id="JAACJO010000003">
    <property type="protein sequence ID" value="KAF5360496.1"/>
    <property type="molecule type" value="Genomic_DNA"/>
</dbReference>
<accession>A0A8H5G904</accession>
<evidence type="ECO:0000256" key="1">
    <source>
        <dbReference type="ARBA" id="ARBA00004123"/>
    </source>
</evidence>
<feature type="region of interest" description="Disordered" evidence="5">
    <location>
        <begin position="1"/>
        <end position="91"/>
    </location>
</feature>
<feature type="domain" description="RPAP1 N-terminal" evidence="7">
    <location>
        <begin position="95"/>
        <end position="135"/>
    </location>
</feature>
<name>A0A8H5G904_9AGAR</name>
<evidence type="ECO:0000259" key="8">
    <source>
        <dbReference type="Pfam" id="PF25766"/>
    </source>
</evidence>
<feature type="domain" description="RPAP1/MINIYO-like TPR repeats" evidence="8">
    <location>
        <begin position="1051"/>
        <end position="1233"/>
    </location>
</feature>
<comment type="similarity">
    <text evidence="2">Belongs to the RPAP1 family.</text>
</comment>
<reference evidence="9 10" key="1">
    <citation type="journal article" date="2020" name="ISME J.">
        <title>Uncovering the hidden diversity of litter-decomposition mechanisms in mushroom-forming fungi.</title>
        <authorList>
            <person name="Floudas D."/>
            <person name="Bentzer J."/>
            <person name="Ahren D."/>
            <person name="Johansson T."/>
            <person name="Persson P."/>
            <person name="Tunlid A."/>
        </authorList>
    </citation>
    <scope>NUCLEOTIDE SEQUENCE [LARGE SCALE GENOMIC DNA]</scope>
    <source>
        <strain evidence="9 10">CBS 146.42</strain>
    </source>
</reference>
<gene>
    <name evidence="9" type="ORF">D9756_004926</name>
</gene>
<protein>
    <recommendedName>
        <fullName evidence="11">RNA polymerase II-associated protein 1 C-terminal domain-containing protein</fullName>
    </recommendedName>
</protein>
<dbReference type="InterPro" id="IPR013929">
    <property type="entry name" value="RPAP1_C"/>
</dbReference>
<evidence type="ECO:0000259" key="7">
    <source>
        <dbReference type="Pfam" id="PF08621"/>
    </source>
</evidence>
<evidence type="ECO:0000256" key="5">
    <source>
        <dbReference type="SAM" id="MobiDB-lite"/>
    </source>
</evidence>
<dbReference type="PANTHER" id="PTHR21483">
    <property type="entry name" value="RNA POLYMERASE II-ASSOCIATED PROTEIN 1"/>
    <property type="match status" value="1"/>
</dbReference>
<comment type="caution">
    <text evidence="9">The sequence shown here is derived from an EMBL/GenBank/DDBJ whole genome shotgun (WGS) entry which is preliminary data.</text>
</comment>
<dbReference type="Proteomes" id="UP000559027">
    <property type="component" value="Unassembled WGS sequence"/>
</dbReference>
<feature type="region of interest" description="Disordered" evidence="5">
    <location>
        <begin position="137"/>
        <end position="245"/>
    </location>
</feature>
<feature type="region of interest" description="Disordered" evidence="5">
    <location>
        <begin position="261"/>
        <end position="291"/>
    </location>
</feature>
<evidence type="ECO:0000313" key="10">
    <source>
        <dbReference type="Proteomes" id="UP000559027"/>
    </source>
</evidence>
<evidence type="ECO:0000256" key="3">
    <source>
        <dbReference type="ARBA" id="ARBA00023163"/>
    </source>
</evidence>
<evidence type="ECO:0008006" key="11">
    <source>
        <dbReference type="Google" id="ProtNLM"/>
    </source>
</evidence>
<proteinExistence type="inferred from homology"/>
<dbReference type="InterPro" id="IPR013930">
    <property type="entry name" value="RPAP1_N"/>
</dbReference>
<organism evidence="9 10">
    <name type="scientific">Leucocoprinus leucothites</name>
    <dbReference type="NCBI Taxonomy" id="201217"/>
    <lineage>
        <taxon>Eukaryota</taxon>
        <taxon>Fungi</taxon>
        <taxon>Dikarya</taxon>
        <taxon>Basidiomycota</taxon>
        <taxon>Agaricomycotina</taxon>
        <taxon>Agaricomycetes</taxon>
        <taxon>Agaricomycetidae</taxon>
        <taxon>Agaricales</taxon>
        <taxon>Agaricineae</taxon>
        <taxon>Agaricaceae</taxon>
        <taxon>Leucocoprinus</taxon>
    </lineage>
</organism>
<feature type="domain" description="RPAP1 C-terminal" evidence="6">
    <location>
        <begin position="327"/>
        <end position="393"/>
    </location>
</feature>
<dbReference type="Pfam" id="PF25766">
    <property type="entry name" value="TPR_RPAP1"/>
    <property type="match status" value="1"/>
</dbReference>
<keyword evidence="4" id="KW-0539">Nucleus</keyword>